<protein>
    <submittedName>
        <fullName evidence="2">Uncharacterized protein</fullName>
    </submittedName>
</protein>
<feature type="transmembrane region" description="Helical" evidence="1">
    <location>
        <begin position="104"/>
        <end position="124"/>
    </location>
</feature>
<dbReference type="EMBL" id="CP163443">
    <property type="protein sequence ID" value="XDQ55005.1"/>
    <property type="molecule type" value="Genomic_DNA"/>
</dbReference>
<keyword evidence="1" id="KW-0472">Membrane</keyword>
<name>A0AB39RGK2_9ACTN</name>
<sequence length="129" mass="13415">MTNRRTARWVKGAVVSAVSAVVCYWIWSSLREWAQGVGDADPDAMFAGSLESLLAGVAGVASMPVLLWAGMRVLRERGNHLLVLLGALAWILIGGHVVEDAVGTGATAGFLALFAVLGGLLAGVRSPSE</sequence>
<feature type="transmembrane region" description="Helical" evidence="1">
    <location>
        <begin position="81"/>
        <end position="98"/>
    </location>
</feature>
<dbReference type="RefSeq" id="WP_369248198.1">
    <property type="nucleotide sequence ID" value="NZ_CP163443.1"/>
</dbReference>
<dbReference type="AlphaFoldDB" id="A0AB39RGK2"/>
<reference evidence="2" key="1">
    <citation type="submission" date="2024-07" db="EMBL/GenBank/DDBJ databases">
        <authorList>
            <person name="Yu S.T."/>
        </authorList>
    </citation>
    <scope>NUCLEOTIDE SEQUENCE</scope>
    <source>
        <strain evidence="2">R41</strain>
    </source>
</reference>
<feature type="transmembrane region" description="Helical" evidence="1">
    <location>
        <begin position="47"/>
        <end position="69"/>
    </location>
</feature>
<evidence type="ECO:0000256" key="1">
    <source>
        <dbReference type="SAM" id="Phobius"/>
    </source>
</evidence>
<keyword evidence="1" id="KW-1133">Transmembrane helix</keyword>
<feature type="transmembrane region" description="Helical" evidence="1">
    <location>
        <begin position="9"/>
        <end position="27"/>
    </location>
</feature>
<organism evidence="2">
    <name type="scientific">Streptomyces sp. R41</name>
    <dbReference type="NCBI Taxonomy" id="3238632"/>
    <lineage>
        <taxon>Bacteria</taxon>
        <taxon>Bacillati</taxon>
        <taxon>Actinomycetota</taxon>
        <taxon>Actinomycetes</taxon>
        <taxon>Kitasatosporales</taxon>
        <taxon>Streptomycetaceae</taxon>
        <taxon>Streptomyces</taxon>
    </lineage>
</organism>
<accession>A0AB39RGK2</accession>
<gene>
    <name evidence="2" type="ORF">AB5J53_26760</name>
</gene>
<proteinExistence type="predicted"/>
<evidence type="ECO:0000313" key="2">
    <source>
        <dbReference type="EMBL" id="XDQ55005.1"/>
    </source>
</evidence>
<keyword evidence="1" id="KW-0812">Transmembrane</keyword>